<gene>
    <name evidence="4" type="ORF">Tci_351048</name>
</gene>
<name>A0A699HH98_TANCI</name>
<evidence type="ECO:0000259" key="2">
    <source>
        <dbReference type="Pfam" id="PF07727"/>
    </source>
</evidence>
<proteinExistence type="predicted"/>
<dbReference type="Pfam" id="PF25597">
    <property type="entry name" value="SH3_retrovirus"/>
    <property type="match status" value="1"/>
</dbReference>
<feature type="domain" description="Reverse transcriptase Ty1/copia-type" evidence="2">
    <location>
        <begin position="633"/>
        <end position="710"/>
    </location>
</feature>
<evidence type="ECO:0000259" key="3">
    <source>
        <dbReference type="Pfam" id="PF25597"/>
    </source>
</evidence>
<dbReference type="InterPro" id="IPR057670">
    <property type="entry name" value="SH3_retrovirus"/>
</dbReference>
<feature type="region of interest" description="Disordered" evidence="1">
    <location>
        <begin position="104"/>
        <end position="124"/>
    </location>
</feature>
<feature type="region of interest" description="Disordered" evidence="1">
    <location>
        <begin position="492"/>
        <end position="534"/>
    </location>
</feature>
<evidence type="ECO:0000313" key="4">
    <source>
        <dbReference type="EMBL" id="GEX79073.1"/>
    </source>
</evidence>
<protein>
    <submittedName>
        <fullName evidence="4">Uncharacterized protein</fullName>
    </submittedName>
</protein>
<comment type="caution">
    <text evidence="4">The sequence shown here is derived from an EMBL/GenBank/DDBJ whole genome shotgun (WGS) entry which is preliminary data.</text>
</comment>
<accession>A0A699HH98</accession>
<feature type="compositionally biased region" description="Polar residues" evidence="1">
    <location>
        <begin position="492"/>
        <end position="509"/>
    </location>
</feature>
<dbReference type="Pfam" id="PF07727">
    <property type="entry name" value="RVT_2"/>
    <property type="match status" value="1"/>
</dbReference>
<dbReference type="AlphaFoldDB" id="A0A699HH98"/>
<organism evidence="4">
    <name type="scientific">Tanacetum cinerariifolium</name>
    <name type="common">Dalmatian daisy</name>
    <name type="synonym">Chrysanthemum cinerariifolium</name>
    <dbReference type="NCBI Taxonomy" id="118510"/>
    <lineage>
        <taxon>Eukaryota</taxon>
        <taxon>Viridiplantae</taxon>
        <taxon>Streptophyta</taxon>
        <taxon>Embryophyta</taxon>
        <taxon>Tracheophyta</taxon>
        <taxon>Spermatophyta</taxon>
        <taxon>Magnoliopsida</taxon>
        <taxon>eudicotyledons</taxon>
        <taxon>Gunneridae</taxon>
        <taxon>Pentapetalae</taxon>
        <taxon>asterids</taxon>
        <taxon>campanulids</taxon>
        <taxon>Asterales</taxon>
        <taxon>Asteraceae</taxon>
        <taxon>Asteroideae</taxon>
        <taxon>Anthemideae</taxon>
        <taxon>Anthemidinae</taxon>
        <taxon>Tanacetum</taxon>
    </lineage>
</organism>
<sequence>MLGKKLNKVYDPFLKAGLGYTIHERLKKAIAAQPKMYDGDLLHSNKLVIPSPNSEETLEDAEESQNKMRHKMVQINYEKLNALYETFVSQQEFSAEQTYFSIPSTSNNGSKSKDVLSESPSPKMPKESCEIRDCVLLSVKQQKHELLKVKLEKSSSDSRDIQANLLNRIKILEINFQLSQAQSIAFELKLQHHKEKMACDVSWKEKLSTLQDENVLLKHQVESTVKERENIKLEFQRLFNSVKATRAQHQNEINEMIENVNQKTYAYADVRAQNQDLLMTIFELKSKLITIKKGKNVNTKFDTSETLGKLLCVTPFNKNLTNKVKNVSNTKVPSDRLKPVTSQSTPTIAKNNTLQMKSSVKRALFTSPVTAKAKGLRATSIVSKSRFRVAKTPTKKPKADIGIFFGYSESSRGFRIYNRQTKNIMETTHIKFDELTTMASECNNLEPGINCVNFNDSSENSQSVPSTLDLDYLFGPMYEEYYAMRSQEVSDSSATNTLDNDHTSSSSSIVIEKDDAPQIVSSSEDRVDTEPNSPVLNKVADESVQEDITDFNENMFHNAPPTPKFNVVESSSTYQDPSNMHQFHQQHRSINRWTKNHPLKLVIGDPLKPVMTRKRLQTDAEVCMYALTFKRLDVWELVECPVSRHIIKVIWIWKNKTDAENTVIRKKSRLVAKGYGQEEGIDFEESFAPVARLKAVKIFVAYSAHKNFLIF</sequence>
<dbReference type="InterPro" id="IPR013103">
    <property type="entry name" value="RVT_2"/>
</dbReference>
<feature type="domain" description="Retroviral polymerase SH3-like" evidence="3">
    <location>
        <begin position="397"/>
        <end position="437"/>
    </location>
</feature>
<reference evidence="4" key="1">
    <citation type="journal article" date="2019" name="Sci. Rep.">
        <title>Draft genome of Tanacetum cinerariifolium, the natural source of mosquito coil.</title>
        <authorList>
            <person name="Yamashiro T."/>
            <person name="Shiraishi A."/>
            <person name="Satake H."/>
            <person name="Nakayama K."/>
        </authorList>
    </citation>
    <scope>NUCLEOTIDE SEQUENCE</scope>
</reference>
<evidence type="ECO:0000256" key="1">
    <source>
        <dbReference type="SAM" id="MobiDB-lite"/>
    </source>
</evidence>
<dbReference type="EMBL" id="BKCJ010130275">
    <property type="protein sequence ID" value="GEX79073.1"/>
    <property type="molecule type" value="Genomic_DNA"/>
</dbReference>